<dbReference type="EMBL" id="VAHF01000005">
    <property type="protein sequence ID" value="TXG62234.1"/>
    <property type="molecule type" value="Genomic_DNA"/>
</dbReference>
<comment type="caution">
    <text evidence="1">The sequence shown here is derived from an EMBL/GenBank/DDBJ whole genome shotgun (WGS) entry which is preliminary data.</text>
</comment>
<gene>
    <name evidence="1" type="ORF">EZV62_013597</name>
</gene>
<evidence type="ECO:0000313" key="2">
    <source>
        <dbReference type="Proteomes" id="UP000323000"/>
    </source>
</evidence>
<keyword evidence="2" id="KW-1185">Reference proteome</keyword>
<sequence>MLLLHNVTADTCVSMNQYAQHPASHTALDGYNTLCRQCHCLRILDEDQGSLFSAC</sequence>
<accession>A0A5C7HZW0</accession>
<dbReference type="AlphaFoldDB" id="A0A5C7HZW0"/>
<name>A0A5C7HZW0_9ROSI</name>
<dbReference type="Proteomes" id="UP000323000">
    <property type="component" value="Chromosome 5"/>
</dbReference>
<organism evidence="1 2">
    <name type="scientific">Acer yangbiense</name>
    <dbReference type="NCBI Taxonomy" id="1000413"/>
    <lineage>
        <taxon>Eukaryota</taxon>
        <taxon>Viridiplantae</taxon>
        <taxon>Streptophyta</taxon>
        <taxon>Embryophyta</taxon>
        <taxon>Tracheophyta</taxon>
        <taxon>Spermatophyta</taxon>
        <taxon>Magnoliopsida</taxon>
        <taxon>eudicotyledons</taxon>
        <taxon>Gunneridae</taxon>
        <taxon>Pentapetalae</taxon>
        <taxon>rosids</taxon>
        <taxon>malvids</taxon>
        <taxon>Sapindales</taxon>
        <taxon>Sapindaceae</taxon>
        <taxon>Hippocastanoideae</taxon>
        <taxon>Acereae</taxon>
        <taxon>Acer</taxon>
    </lineage>
</organism>
<proteinExistence type="predicted"/>
<protein>
    <submittedName>
        <fullName evidence="1">Uncharacterized protein</fullName>
    </submittedName>
</protein>
<evidence type="ECO:0000313" key="1">
    <source>
        <dbReference type="EMBL" id="TXG62234.1"/>
    </source>
</evidence>
<reference evidence="2" key="1">
    <citation type="journal article" date="2019" name="Gigascience">
        <title>De novo genome assembly of the endangered Acer yangbiense, a plant species with extremely small populations endemic to Yunnan Province, China.</title>
        <authorList>
            <person name="Yang J."/>
            <person name="Wariss H.M."/>
            <person name="Tao L."/>
            <person name="Zhang R."/>
            <person name="Yun Q."/>
            <person name="Hollingsworth P."/>
            <person name="Dao Z."/>
            <person name="Luo G."/>
            <person name="Guo H."/>
            <person name="Ma Y."/>
            <person name="Sun W."/>
        </authorList>
    </citation>
    <scope>NUCLEOTIDE SEQUENCE [LARGE SCALE GENOMIC DNA]</scope>
    <source>
        <strain evidence="2">cv. Malutang</strain>
    </source>
</reference>